<accession>A0A1I5AXH1</accession>
<sequence>MKRFFILFFILSFKLSAQTVCDLQSRKKLESTLENLSQENNPNNPIHLQAIEIGQSFLKTPYVEKTLEVPGPEQLVINLMGVDCTTFVETVLGLTRISQMGKFSMKDFEEELKKIRYRQGENKGYTSRLHYFSDWIHDNEQKGIVMDMTQAIGGISYTNKPSFMTENPQFYPQLSQKENVDQLRIIESAIVKRSYYFIPKDQIHSVEEKIQSGDIIAITTTIPNLDMVHVGFAIEKNGRIHLLHASSKNKEVEISTLPLHDYLQGNRTQSGIMVGRLVELSK</sequence>
<feature type="chain" id="PRO_5011613036" description="DUF1460 domain-containing protein" evidence="1">
    <location>
        <begin position="18"/>
        <end position="282"/>
    </location>
</feature>
<dbReference type="InterPro" id="IPR010846">
    <property type="entry name" value="AmiA-like"/>
</dbReference>
<dbReference type="STRING" id="226506.SAMN04488519_101308"/>
<evidence type="ECO:0008006" key="4">
    <source>
        <dbReference type="Google" id="ProtNLM"/>
    </source>
</evidence>
<dbReference type="EMBL" id="FOVW01000001">
    <property type="protein sequence ID" value="SFN67071.1"/>
    <property type="molecule type" value="Genomic_DNA"/>
</dbReference>
<protein>
    <recommendedName>
        <fullName evidence="4">DUF1460 domain-containing protein</fullName>
    </recommendedName>
</protein>
<proteinExistence type="predicted"/>
<gene>
    <name evidence="2" type="ORF">SAMN04488519_101308</name>
</gene>
<organism evidence="2 3">
    <name type="scientific">Algoriphagus ornithinivorans</name>
    <dbReference type="NCBI Taxonomy" id="226506"/>
    <lineage>
        <taxon>Bacteria</taxon>
        <taxon>Pseudomonadati</taxon>
        <taxon>Bacteroidota</taxon>
        <taxon>Cytophagia</taxon>
        <taxon>Cytophagales</taxon>
        <taxon>Cyclobacteriaceae</taxon>
        <taxon>Algoriphagus</taxon>
    </lineage>
</organism>
<dbReference type="Pfam" id="PF07313">
    <property type="entry name" value="AmiA-like"/>
    <property type="match status" value="1"/>
</dbReference>
<feature type="signal peptide" evidence="1">
    <location>
        <begin position="1"/>
        <end position="17"/>
    </location>
</feature>
<evidence type="ECO:0000313" key="3">
    <source>
        <dbReference type="Proteomes" id="UP000199564"/>
    </source>
</evidence>
<reference evidence="3" key="1">
    <citation type="submission" date="2016-10" db="EMBL/GenBank/DDBJ databases">
        <authorList>
            <person name="Varghese N."/>
            <person name="Submissions S."/>
        </authorList>
    </citation>
    <scope>NUCLEOTIDE SEQUENCE [LARGE SCALE GENOMIC DNA]</scope>
    <source>
        <strain evidence="3">DSM 15282</strain>
    </source>
</reference>
<evidence type="ECO:0000256" key="1">
    <source>
        <dbReference type="SAM" id="SignalP"/>
    </source>
</evidence>
<evidence type="ECO:0000313" key="2">
    <source>
        <dbReference type="EMBL" id="SFN67071.1"/>
    </source>
</evidence>
<dbReference type="Gene3D" id="2.30.260.10">
    <property type="entry name" value="putative xylanase like domain"/>
    <property type="match status" value="1"/>
</dbReference>
<dbReference type="Proteomes" id="UP000199564">
    <property type="component" value="Unassembled WGS sequence"/>
</dbReference>
<dbReference type="SUPFAM" id="SSF54001">
    <property type="entry name" value="Cysteine proteinases"/>
    <property type="match status" value="1"/>
</dbReference>
<name>A0A1I5AXH1_9BACT</name>
<dbReference type="Gene3D" id="1.10.3670.10">
    <property type="entry name" value="Putative xylanase like domain"/>
    <property type="match status" value="1"/>
</dbReference>
<keyword evidence="1" id="KW-0732">Signal</keyword>
<keyword evidence="3" id="KW-1185">Reference proteome</keyword>
<dbReference type="InterPro" id="IPR038765">
    <property type="entry name" value="Papain-like_cys_pep_sf"/>
</dbReference>
<dbReference type="AlphaFoldDB" id="A0A1I5AXH1"/>
<dbReference type="RefSeq" id="WP_091649316.1">
    <property type="nucleotide sequence ID" value="NZ_FOVW01000001.1"/>
</dbReference>